<organism evidence="1 2">
    <name type="scientific">Candidatus Nomurabacteria bacterium RIFCSPHIGHO2_02_FULL_41_18</name>
    <dbReference type="NCBI Taxonomy" id="1801754"/>
    <lineage>
        <taxon>Bacteria</taxon>
        <taxon>Candidatus Nomuraibacteriota</taxon>
    </lineage>
</organism>
<evidence type="ECO:0000313" key="1">
    <source>
        <dbReference type="EMBL" id="OGI77562.1"/>
    </source>
</evidence>
<gene>
    <name evidence="1" type="ORF">A3D42_01025</name>
</gene>
<accession>A0A1F6W6Y7</accession>
<dbReference type="AlphaFoldDB" id="A0A1F6W6Y7"/>
<name>A0A1F6W6Y7_9BACT</name>
<dbReference type="Proteomes" id="UP000177777">
    <property type="component" value="Unassembled WGS sequence"/>
</dbReference>
<reference evidence="1 2" key="1">
    <citation type="journal article" date="2016" name="Nat. Commun.">
        <title>Thousands of microbial genomes shed light on interconnected biogeochemical processes in an aquifer system.</title>
        <authorList>
            <person name="Anantharaman K."/>
            <person name="Brown C.T."/>
            <person name="Hug L.A."/>
            <person name="Sharon I."/>
            <person name="Castelle C.J."/>
            <person name="Probst A.J."/>
            <person name="Thomas B.C."/>
            <person name="Singh A."/>
            <person name="Wilkins M.J."/>
            <person name="Karaoz U."/>
            <person name="Brodie E.L."/>
            <person name="Williams K.H."/>
            <person name="Hubbard S.S."/>
            <person name="Banfield J.F."/>
        </authorList>
    </citation>
    <scope>NUCLEOTIDE SEQUENCE [LARGE SCALE GENOMIC DNA]</scope>
</reference>
<comment type="caution">
    <text evidence="1">The sequence shown here is derived from an EMBL/GenBank/DDBJ whole genome shotgun (WGS) entry which is preliminary data.</text>
</comment>
<evidence type="ECO:0000313" key="2">
    <source>
        <dbReference type="Proteomes" id="UP000177777"/>
    </source>
</evidence>
<proteinExistence type="predicted"/>
<dbReference type="EMBL" id="MFUE01000013">
    <property type="protein sequence ID" value="OGI77562.1"/>
    <property type="molecule type" value="Genomic_DNA"/>
</dbReference>
<sequence length="166" mass="18706">MNFEYGTTRFVFCVGGVAMKVARVKVIYWAKRVIEKIFVAQHATNILRGGNPQPFARLRHLFAGVTANLEEGRMYARYPELPLAPTLFSFFGLVNIQVRGTPIGKDELVLCPFRDLADIESAGIDLNKAENFGRIDGRIVLLDCGFEGLNKILARYAESRQIVYDF</sequence>
<protein>
    <submittedName>
        <fullName evidence="1">Uncharacterized protein</fullName>
    </submittedName>
</protein>